<sequence length="79" mass="9539">MDALLEQQNSTNQKIIKFNSLIDTLPWKSEWKDYLSTLKLSFFNLEEFRKKVLKDEIDDNSIKKYYNDIHNSLVDTLFY</sequence>
<proteinExistence type="predicted"/>
<dbReference type="EMBL" id="CP134846">
    <property type="protein sequence ID" value="WNL16337.1"/>
    <property type="molecule type" value="Genomic_DNA"/>
</dbReference>
<protein>
    <submittedName>
        <fullName evidence="1">Uncharacterized protein</fullName>
    </submittedName>
</protein>
<accession>A0AA96I3F1</accession>
<reference evidence="1" key="1">
    <citation type="submission" date="2023-09" db="EMBL/GenBank/DDBJ databases">
        <title>Arcobacter tbilisiensis sp. nov. isolated from chicken meat in Tbilisi, Georgia.</title>
        <authorList>
            <person name="Matthias R."/>
            <person name="Zautner A.E."/>
        </authorList>
    </citation>
    <scope>NUCLEOTIDE SEQUENCE</scope>
    <source>
        <strain evidence="1">LEO 107</strain>
    </source>
</reference>
<gene>
    <name evidence="1" type="ORF">RJG54_08985</name>
</gene>
<organism evidence="1">
    <name type="scientific">Arcobacter sp. AZ-2023</name>
    <dbReference type="NCBI Taxonomy" id="3074453"/>
    <lineage>
        <taxon>Bacteria</taxon>
        <taxon>Pseudomonadati</taxon>
        <taxon>Campylobacterota</taxon>
        <taxon>Epsilonproteobacteria</taxon>
        <taxon>Campylobacterales</taxon>
        <taxon>Arcobacteraceae</taxon>
        <taxon>Arcobacter</taxon>
    </lineage>
</organism>
<name>A0AA96I3F1_9BACT</name>
<evidence type="ECO:0000313" key="1">
    <source>
        <dbReference type="EMBL" id="WNL16337.1"/>
    </source>
</evidence>
<dbReference type="AlphaFoldDB" id="A0AA96I3F1"/>